<feature type="non-terminal residue" evidence="1">
    <location>
        <position position="1"/>
    </location>
</feature>
<protein>
    <submittedName>
        <fullName evidence="1">Uncharacterized protein</fullName>
    </submittedName>
</protein>
<name>A0A8H3AP25_9AGAM</name>
<dbReference type="EMBL" id="CAJMWX010000806">
    <property type="protein sequence ID" value="CAE6431486.1"/>
    <property type="molecule type" value="Genomic_DNA"/>
</dbReference>
<accession>A0A8H3AP25</accession>
<sequence>FSQAFDSPRPDLNYFEISLISYSYDGEPMWAKDKRGVWANGFQNCCIISANLATLSGALEPKVGANGSKYWRLYFDVCIRFGGTELEAYLEWEENGITRTSALTIIPGDPIEA</sequence>
<gene>
    <name evidence="1" type="ORF">RDB_LOCUS36057</name>
</gene>
<proteinExistence type="predicted"/>
<comment type="caution">
    <text evidence="1">The sequence shown here is derived from an EMBL/GenBank/DDBJ whole genome shotgun (WGS) entry which is preliminary data.</text>
</comment>
<organism evidence="1 2">
    <name type="scientific">Rhizoctonia solani</name>
    <dbReference type="NCBI Taxonomy" id="456999"/>
    <lineage>
        <taxon>Eukaryota</taxon>
        <taxon>Fungi</taxon>
        <taxon>Dikarya</taxon>
        <taxon>Basidiomycota</taxon>
        <taxon>Agaricomycotina</taxon>
        <taxon>Agaricomycetes</taxon>
        <taxon>Cantharellales</taxon>
        <taxon>Ceratobasidiaceae</taxon>
        <taxon>Rhizoctonia</taxon>
    </lineage>
</organism>
<dbReference type="AlphaFoldDB" id="A0A8H3AP25"/>
<dbReference type="Proteomes" id="UP000663888">
    <property type="component" value="Unassembled WGS sequence"/>
</dbReference>
<reference evidence="1" key="1">
    <citation type="submission" date="2021-01" db="EMBL/GenBank/DDBJ databases">
        <authorList>
            <person name="Kaushik A."/>
        </authorList>
    </citation>
    <scope>NUCLEOTIDE SEQUENCE</scope>
    <source>
        <strain evidence="1">AG4-R118</strain>
    </source>
</reference>
<evidence type="ECO:0000313" key="2">
    <source>
        <dbReference type="Proteomes" id="UP000663888"/>
    </source>
</evidence>
<evidence type="ECO:0000313" key="1">
    <source>
        <dbReference type="EMBL" id="CAE6431486.1"/>
    </source>
</evidence>